<feature type="domain" description="MROH2B-like HEAT-repeats" evidence="1">
    <location>
        <begin position="24"/>
        <end position="369"/>
    </location>
</feature>
<accession>A0A3P7K8N8</accession>
<protein>
    <recommendedName>
        <fullName evidence="1">MROH2B-like HEAT-repeats domain-containing protein</fullName>
    </recommendedName>
</protein>
<sequence length="439" mass="49349">MPVQCASEWTSGEKSKFSREGFGLMRALSSWFNPAMTEVLERWSERIESLLDEVCSASVSSPTGESPPAVELRGRRIARWNEACLELLSACITVVVDGEWRMSLAAVMGKQLDLYKDYPDEKAFLLRCLGTALSKIALKSFVVDHLMLMFKSAQHHIPAERQGCARGVGACAVTHTDLVLVELENVSKWEHAKRSSGFFGFIKEAMPIRQYTDTEMVLLRASLMLSYGYVVQACALDTITQRLQQTIIAFLRNYFANSKQETVVREAMLETMRLIAMAVHPSRLPGEYRFEARNELIGYIKDYVQSETPEMLSSSLRLLAAKAAAALVRLEPPLTDDETWDLGCVLTQYILPMCREKSGLKTVSEVYVATASISSNTWLHYCHIRDAVVWLAYDLFDYASTSISSFTSTSSSSRAMKKLTFFEGRFYIVYLGKPNASPR</sequence>
<proteinExistence type="predicted"/>
<dbReference type="InterPro" id="IPR016024">
    <property type="entry name" value="ARM-type_fold"/>
</dbReference>
<dbReference type="SUPFAM" id="SSF48371">
    <property type="entry name" value="ARM repeat"/>
    <property type="match status" value="1"/>
</dbReference>
<evidence type="ECO:0000313" key="3">
    <source>
        <dbReference type="Proteomes" id="UP000270094"/>
    </source>
</evidence>
<gene>
    <name evidence="2" type="ORF">SVUK_LOCUS2643</name>
</gene>
<reference evidence="2 3" key="1">
    <citation type="submission" date="2018-11" db="EMBL/GenBank/DDBJ databases">
        <authorList>
            <consortium name="Pathogen Informatics"/>
        </authorList>
    </citation>
    <scope>NUCLEOTIDE SEQUENCE [LARGE SCALE GENOMIC DNA]</scope>
</reference>
<dbReference type="InterPro" id="IPR055408">
    <property type="entry name" value="HEAT_MROH2B-like"/>
</dbReference>
<dbReference type="Pfam" id="PF23210">
    <property type="entry name" value="HEAT_Maestro_2"/>
    <property type="match status" value="1"/>
</dbReference>
<dbReference type="Proteomes" id="UP000270094">
    <property type="component" value="Unassembled WGS sequence"/>
</dbReference>
<keyword evidence="3" id="KW-1185">Reference proteome</keyword>
<dbReference type="PANTHER" id="PTHR23120">
    <property type="entry name" value="MAESTRO-RELATED HEAT DOMAIN-CONTAINING"/>
    <property type="match status" value="1"/>
</dbReference>
<dbReference type="AlphaFoldDB" id="A0A3P7K8N8"/>
<dbReference type="GO" id="GO:0005737">
    <property type="term" value="C:cytoplasm"/>
    <property type="evidence" value="ECO:0007669"/>
    <property type="project" value="TreeGrafter"/>
</dbReference>
<dbReference type="InterPro" id="IPR045206">
    <property type="entry name" value="Maestro_heat-like_prot"/>
</dbReference>
<organism evidence="2 3">
    <name type="scientific">Strongylus vulgaris</name>
    <name type="common">Blood worm</name>
    <dbReference type="NCBI Taxonomy" id="40348"/>
    <lineage>
        <taxon>Eukaryota</taxon>
        <taxon>Metazoa</taxon>
        <taxon>Ecdysozoa</taxon>
        <taxon>Nematoda</taxon>
        <taxon>Chromadorea</taxon>
        <taxon>Rhabditida</taxon>
        <taxon>Rhabditina</taxon>
        <taxon>Rhabditomorpha</taxon>
        <taxon>Strongyloidea</taxon>
        <taxon>Strongylidae</taxon>
        <taxon>Strongylus</taxon>
    </lineage>
</organism>
<evidence type="ECO:0000259" key="1">
    <source>
        <dbReference type="Pfam" id="PF23210"/>
    </source>
</evidence>
<name>A0A3P7K8N8_STRVU</name>
<evidence type="ECO:0000313" key="2">
    <source>
        <dbReference type="EMBL" id="VDM67645.1"/>
    </source>
</evidence>
<dbReference type="EMBL" id="UYYB01006092">
    <property type="protein sequence ID" value="VDM67645.1"/>
    <property type="molecule type" value="Genomic_DNA"/>
</dbReference>
<dbReference type="OrthoDB" id="1884734at2759"/>
<dbReference type="PANTHER" id="PTHR23120:SF0">
    <property type="entry name" value="MAESTRO HEAT-LIKE REPEAT FAMILY MEMBER 1"/>
    <property type="match status" value="1"/>
</dbReference>